<dbReference type="Proteomes" id="UP001164020">
    <property type="component" value="Chromosome"/>
</dbReference>
<sequence>MASFTAGAFVAVSAIVFVGGHFPRHRAPSMPGGPVVGGVLAYCALAALLCLLAILAVVAVELPLAVAVVAAGLAVLGAPFLVDPLPSRIRESRLGLIAAFGLCAGAAFAIQTNVVL</sequence>
<feature type="transmembrane region" description="Helical" evidence="1">
    <location>
        <begin position="35"/>
        <end position="58"/>
    </location>
</feature>
<feature type="transmembrane region" description="Helical" evidence="1">
    <location>
        <begin position="94"/>
        <end position="114"/>
    </location>
</feature>
<accession>A0ABY7BYJ0</accession>
<evidence type="ECO:0000256" key="1">
    <source>
        <dbReference type="SAM" id="Phobius"/>
    </source>
</evidence>
<keyword evidence="3" id="KW-1185">Reference proteome</keyword>
<dbReference type="EMBL" id="CP114029">
    <property type="protein sequence ID" value="WAP68926.1"/>
    <property type="molecule type" value="Genomic_DNA"/>
</dbReference>
<dbReference type="RefSeq" id="WP_268881361.1">
    <property type="nucleotide sequence ID" value="NZ_CP114029.1"/>
</dbReference>
<gene>
    <name evidence="2" type="ORF">OH818_27595</name>
</gene>
<keyword evidence="1" id="KW-0472">Membrane</keyword>
<keyword evidence="1" id="KW-0812">Transmembrane</keyword>
<reference evidence="2" key="1">
    <citation type="submission" date="2022-12" db="EMBL/GenBank/DDBJ databases">
        <title>Jiella pelagia sp. nov., isolated from phosphonate enriched culture of Northwest Pacific surface seawater.</title>
        <authorList>
            <person name="Shin D.Y."/>
            <person name="Hwang C.Y."/>
        </authorList>
    </citation>
    <scope>NUCLEOTIDE SEQUENCE</scope>
    <source>
        <strain evidence="2">HL-NP1</strain>
    </source>
</reference>
<evidence type="ECO:0000313" key="3">
    <source>
        <dbReference type="Proteomes" id="UP001164020"/>
    </source>
</evidence>
<proteinExistence type="predicted"/>
<keyword evidence="1" id="KW-1133">Transmembrane helix</keyword>
<protein>
    <submittedName>
        <fullName evidence="2">Uncharacterized protein</fullName>
    </submittedName>
</protein>
<feature type="transmembrane region" description="Helical" evidence="1">
    <location>
        <begin position="64"/>
        <end position="82"/>
    </location>
</feature>
<feature type="transmembrane region" description="Helical" evidence="1">
    <location>
        <begin position="6"/>
        <end position="23"/>
    </location>
</feature>
<evidence type="ECO:0000313" key="2">
    <source>
        <dbReference type="EMBL" id="WAP68926.1"/>
    </source>
</evidence>
<name>A0ABY7BYJ0_9HYPH</name>
<organism evidence="2 3">
    <name type="scientific">Jiella pelagia</name>
    <dbReference type="NCBI Taxonomy" id="2986949"/>
    <lineage>
        <taxon>Bacteria</taxon>
        <taxon>Pseudomonadati</taxon>
        <taxon>Pseudomonadota</taxon>
        <taxon>Alphaproteobacteria</taxon>
        <taxon>Hyphomicrobiales</taxon>
        <taxon>Aurantimonadaceae</taxon>
        <taxon>Jiella</taxon>
    </lineage>
</organism>